<keyword evidence="3" id="KW-1185">Reference proteome</keyword>
<organism evidence="2 3">
    <name type="scientific">Zophobas morio</name>
    <dbReference type="NCBI Taxonomy" id="2755281"/>
    <lineage>
        <taxon>Eukaryota</taxon>
        <taxon>Metazoa</taxon>
        <taxon>Ecdysozoa</taxon>
        <taxon>Arthropoda</taxon>
        <taxon>Hexapoda</taxon>
        <taxon>Insecta</taxon>
        <taxon>Pterygota</taxon>
        <taxon>Neoptera</taxon>
        <taxon>Endopterygota</taxon>
        <taxon>Coleoptera</taxon>
        <taxon>Polyphaga</taxon>
        <taxon>Cucujiformia</taxon>
        <taxon>Tenebrionidae</taxon>
        <taxon>Zophobas</taxon>
    </lineage>
</organism>
<dbReference type="Proteomes" id="UP001168821">
    <property type="component" value="Unassembled WGS sequence"/>
</dbReference>
<sequence>MKSIWGEHLSWPRVEDSLTSKKTKTTVKAPYAVTSEKWKNYYIEKEAAKNKKLTKSASGNRKRKNNRSDPVDESTQKSKKRTKSNTERNDQIAIGDYVLFKYLKHTYPGVIKAHDKYDQYEISAMEQRPENQWKWPSRTDVLWYKKSSIIKKISQPLPSNKSKTLFLIPELNQ</sequence>
<evidence type="ECO:0000256" key="1">
    <source>
        <dbReference type="SAM" id="MobiDB-lite"/>
    </source>
</evidence>
<gene>
    <name evidence="2" type="ORF">Zmor_023659</name>
</gene>
<dbReference type="EMBL" id="JALNTZ010000007">
    <property type="protein sequence ID" value="KAJ3646048.1"/>
    <property type="molecule type" value="Genomic_DNA"/>
</dbReference>
<dbReference type="AlphaFoldDB" id="A0AA38HXA0"/>
<feature type="compositionally biased region" description="Basic and acidic residues" evidence="1">
    <location>
        <begin position="66"/>
        <end position="76"/>
    </location>
</feature>
<accession>A0AA38HXA0</accession>
<protein>
    <submittedName>
        <fullName evidence="2">Uncharacterized protein</fullName>
    </submittedName>
</protein>
<evidence type="ECO:0000313" key="3">
    <source>
        <dbReference type="Proteomes" id="UP001168821"/>
    </source>
</evidence>
<comment type="caution">
    <text evidence="2">The sequence shown here is derived from an EMBL/GenBank/DDBJ whole genome shotgun (WGS) entry which is preliminary data.</text>
</comment>
<proteinExistence type="predicted"/>
<evidence type="ECO:0000313" key="2">
    <source>
        <dbReference type="EMBL" id="KAJ3646048.1"/>
    </source>
</evidence>
<name>A0AA38HXA0_9CUCU</name>
<feature type="region of interest" description="Disordered" evidence="1">
    <location>
        <begin position="49"/>
        <end position="88"/>
    </location>
</feature>
<feature type="compositionally biased region" description="Basic residues" evidence="1">
    <location>
        <begin position="50"/>
        <end position="65"/>
    </location>
</feature>
<reference evidence="2" key="1">
    <citation type="journal article" date="2023" name="G3 (Bethesda)">
        <title>Whole genome assemblies of Zophobas morio and Tenebrio molitor.</title>
        <authorList>
            <person name="Kaur S."/>
            <person name="Stinson S.A."/>
            <person name="diCenzo G.C."/>
        </authorList>
    </citation>
    <scope>NUCLEOTIDE SEQUENCE</scope>
    <source>
        <strain evidence="2">QUZm001</strain>
    </source>
</reference>